<dbReference type="EMBL" id="NCVQ01000004">
    <property type="protein sequence ID" value="PWZ33699.1"/>
    <property type="molecule type" value="Genomic_DNA"/>
</dbReference>
<proteinExistence type="predicted"/>
<feature type="region of interest" description="Disordered" evidence="1">
    <location>
        <begin position="59"/>
        <end position="195"/>
    </location>
</feature>
<dbReference type="PANTHER" id="PTHR48227:SF1">
    <property type="entry name" value="DNA LIGASE 1-LIKE"/>
    <property type="match status" value="1"/>
</dbReference>
<comment type="caution">
    <text evidence="2">The sequence shown here is derived from an EMBL/GenBank/DDBJ whole genome shotgun (WGS) entry which is preliminary data.</text>
</comment>
<dbReference type="PANTHER" id="PTHR48227">
    <property type="entry name" value="DNA TOPOISOMERASE 1-LIKE"/>
    <property type="match status" value="1"/>
</dbReference>
<feature type="compositionally biased region" description="Basic and acidic residues" evidence="1">
    <location>
        <begin position="253"/>
        <end position="284"/>
    </location>
</feature>
<evidence type="ECO:0000313" key="3">
    <source>
        <dbReference type="Proteomes" id="UP000251960"/>
    </source>
</evidence>
<feature type="compositionally biased region" description="Basic and acidic residues" evidence="1">
    <location>
        <begin position="74"/>
        <end position="112"/>
    </location>
</feature>
<feature type="compositionally biased region" description="Basic residues" evidence="1">
    <location>
        <begin position="309"/>
        <end position="318"/>
    </location>
</feature>
<accession>A0A3L6FKP5</accession>
<evidence type="ECO:0000313" key="2">
    <source>
        <dbReference type="EMBL" id="PWZ33699.1"/>
    </source>
</evidence>
<dbReference type="AlphaFoldDB" id="A0A3L6FKP5"/>
<dbReference type="ExpressionAtlas" id="A0A3L6FKP5">
    <property type="expression patterns" value="baseline and differential"/>
</dbReference>
<feature type="region of interest" description="Disordered" evidence="1">
    <location>
        <begin position="253"/>
        <end position="318"/>
    </location>
</feature>
<sequence length="318" mass="35955">MRAITGGVVSSQPCPLHKAALFLKRFTESAASHLPSSDCCNYLRNAADATTQLSRFRKELSGRHKQGAANSDAHYYDDPVEGNRNHEDQESKRDMAIAADDSNRDSAAEAKLDVASGKKGNKKKNGDPLEDRAVACANSHIPPSPEIATEKRKKKNHPNKEIIVDVKQEPNSHILPSPEIATEKRKKKSRPNKEIIVDVKQEPSFVVEEELVSEKKSKKKKEKDHVKLEENVNEVEEKIVNDSAAEQRVAITERERKKKKHEQEECTEVVKEEKKITDGDLDREKKRKKKRGRGDNYDNAPEQVEHINKKQKKHLGIS</sequence>
<evidence type="ECO:0000256" key="1">
    <source>
        <dbReference type="SAM" id="MobiDB-lite"/>
    </source>
</evidence>
<dbReference type="Proteomes" id="UP000251960">
    <property type="component" value="Chromosome 3"/>
</dbReference>
<feature type="compositionally biased region" description="Basic and acidic residues" evidence="1">
    <location>
        <begin position="124"/>
        <end position="133"/>
    </location>
</feature>
<feature type="compositionally biased region" description="Basic and acidic residues" evidence="1">
    <location>
        <begin position="158"/>
        <end position="170"/>
    </location>
</feature>
<protein>
    <submittedName>
        <fullName evidence="2">Uncharacterized protein</fullName>
    </submittedName>
</protein>
<gene>
    <name evidence="2" type="ORF">Zm00014a_031129</name>
</gene>
<name>A0A3L6FKP5_MAIZE</name>
<reference evidence="2 3" key="1">
    <citation type="journal article" date="2018" name="Nat. Genet.">
        <title>Extensive intraspecific gene order and gene structural variations between Mo17 and other maize genomes.</title>
        <authorList>
            <person name="Sun S."/>
            <person name="Zhou Y."/>
            <person name="Chen J."/>
            <person name="Shi J."/>
            <person name="Zhao H."/>
            <person name="Zhao H."/>
            <person name="Song W."/>
            <person name="Zhang M."/>
            <person name="Cui Y."/>
            <person name="Dong X."/>
            <person name="Liu H."/>
            <person name="Ma X."/>
            <person name="Jiao Y."/>
            <person name="Wang B."/>
            <person name="Wei X."/>
            <person name="Stein J.C."/>
            <person name="Glaubitz J.C."/>
            <person name="Lu F."/>
            <person name="Yu G."/>
            <person name="Liang C."/>
            <person name="Fengler K."/>
            <person name="Li B."/>
            <person name="Rafalski A."/>
            <person name="Schnable P.S."/>
            <person name="Ware D.H."/>
            <person name="Buckler E.S."/>
            <person name="Lai J."/>
        </authorList>
    </citation>
    <scope>NUCLEOTIDE SEQUENCE [LARGE SCALE GENOMIC DNA]</scope>
    <source>
        <strain evidence="3">cv. Missouri 17</strain>
        <tissue evidence="2">Seedling</tissue>
    </source>
</reference>
<organism evidence="2 3">
    <name type="scientific">Zea mays</name>
    <name type="common">Maize</name>
    <dbReference type="NCBI Taxonomy" id="4577"/>
    <lineage>
        <taxon>Eukaryota</taxon>
        <taxon>Viridiplantae</taxon>
        <taxon>Streptophyta</taxon>
        <taxon>Embryophyta</taxon>
        <taxon>Tracheophyta</taxon>
        <taxon>Spermatophyta</taxon>
        <taxon>Magnoliopsida</taxon>
        <taxon>Liliopsida</taxon>
        <taxon>Poales</taxon>
        <taxon>Poaceae</taxon>
        <taxon>PACMAD clade</taxon>
        <taxon>Panicoideae</taxon>
        <taxon>Andropogonodae</taxon>
        <taxon>Andropogoneae</taxon>
        <taxon>Tripsacinae</taxon>
        <taxon>Zea</taxon>
    </lineage>
</organism>